<gene>
    <name evidence="2" type="ORF">JOE42_000654</name>
</gene>
<dbReference type="PANTHER" id="PTHR12993">
    <property type="entry name" value="N-ACETYLGLUCOSAMINYL-PHOSPHATIDYLINOSITOL DE-N-ACETYLASE-RELATED"/>
    <property type="match status" value="1"/>
</dbReference>
<evidence type="ECO:0000313" key="3">
    <source>
        <dbReference type="Proteomes" id="UP000703038"/>
    </source>
</evidence>
<reference evidence="2 3" key="1">
    <citation type="submission" date="2021-01" db="EMBL/GenBank/DDBJ databases">
        <title>Genomics of switchgrass bacterial isolates.</title>
        <authorList>
            <person name="Shade A."/>
        </authorList>
    </citation>
    <scope>NUCLEOTIDE SEQUENCE [LARGE SCALE GENOMIC DNA]</scope>
    <source>
        <strain evidence="2 3">PvP111</strain>
    </source>
</reference>
<evidence type="ECO:0000256" key="1">
    <source>
        <dbReference type="ARBA" id="ARBA00022833"/>
    </source>
</evidence>
<dbReference type="Gene3D" id="3.40.50.10320">
    <property type="entry name" value="LmbE-like"/>
    <property type="match status" value="1"/>
</dbReference>
<keyword evidence="3" id="KW-1185">Reference proteome</keyword>
<evidence type="ECO:0000313" key="2">
    <source>
        <dbReference type="EMBL" id="MBM7413921.1"/>
    </source>
</evidence>
<dbReference type="RefSeq" id="WP_204866655.1">
    <property type="nucleotide sequence ID" value="NZ_JAFBBK010000001.1"/>
</dbReference>
<dbReference type="InterPro" id="IPR024078">
    <property type="entry name" value="LmbE-like_dom_sf"/>
</dbReference>
<sequence length="265" mass="28605">MSVLVCFHAHPDDEVFGTGGIMRSAADAGHRVVLVTATDGALGEVPEGLLTEGESLHDRRQRELERSAEVLGAQRVVLLGYADSGMAGTEGNTNPHAFANVDVEEAARRLADVLVEEQARVLTVYDSHGGYGHPDHVQVHHVGVRAAAIAEVPFVYEATMNRDRMREMMTANPNWDPSENEDASQLDIEAFGLPESELTTAVDVSGVLAAKRAAMVVHESQIGDFGPFIPMSDEDLASAFGTEWFRRIVPPVEAPDAVRETALPL</sequence>
<dbReference type="Pfam" id="PF02585">
    <property type="entry name" value="PIG-L"/>
    <property type="match status" value="1"/>
</dbReference>
<keyword evidence="1" id="KW-0862">Zinc</keyword>
<dbReference type="InterPro" id="IPR003737">
    <property type="entry name" value="GlcNAc_PI_deacetylase-related"/>
</dbReference>
<dbReference type="Proteomes" id="UP000703038">
    <property type="component" value="Unassembled WGS sequence"/>
</dbReference>
<organism evidence="2 3">
    <name type="scientific">Rhodococcoides corynebacterioides</name>
    <dbReference type="NCBI Taxonomy" id="53972"/>
    <lineage>
        <taxon>Bacteria</taxon>
        <taxon>Bacillati</taxon>
        <taxon>Actinomycetota</taxon>
        <taxon>Actinomycetes</taxon>
        <taxon>Mycobacteriales</taxon>
        <taxon>Nocardiaceae</taxon>
        <taxon>Rhodococcoides</taxon>
    </lineage>
</organism>
<proteinExistence type="predicted"/>
<dbReference type="SUPFAM" id="SSF102588">
    <property type="entry name" value="LmbE-like"/>
    <property type="match status" value="1"/>
</dbReference>
<dbReference type="PANTHER" id="PTHR12993:SF26">
    <property type="entry name" value="1D-MYO-INOSITOL 2-ACETAMIDO-2-DEOXY-ALPHA-D-GLUCOPYRANOSIDE DEACETYLASE"/>
    <property type="match status" value="1"/>
</dbReference>
<dbReference type="EMBL" id="JAFBBK010000001">
    <property type="protein sequence ID" value="MBM7413921.1"/>
    <property type="molecule type" value="Genomic_DNA"/>
</dbReference>
<comment type="caution">
    <text evidence="2">The sequence shown here is derived from an EMBL/GenBank/DDBJ whole genome shotgun (WGS) entry which is preliminary data.</text>
</comment>
<name>A0ABS2KPM6_9NOCA</name>
<accession>A0ABS2KPM6</accession>
<protein>
    <submittedName>
        <fullName evidence="2">LmbE family N-acetylglucosaminyl deacetylase</fullName>
    </submittedName>
</protein>